<protein>
    <submittedName>
        <fullName evidence="1">Uncharacterized protein</fullName>
    </submittedName>
</protein>
<accession>A0A1R0GZC9</accession>
<name>A0A1R0GZC9_9FUNG</name>
<dbReference type="Proteomes" id="UP000187455">
    <property type="component" value="Unassembled WGS sequence"/>
</dbReference>
<sequence length="107" mass="11878">MGMVTRNHELFESGVYSYGFAPEADAWQEFAEDRGSDTSASISIESLELNGDLDPSVNLAVPIGQLGGVTSYGRPCVFFADTFVNFRSEPPDKVLTYYFYRVNCKNT</sequence>
<evidence type="ECO:0000313" key="1">
    <source>
        <dbReference type="EMBL" id="OLY82263.1"/>
    </source>
</evidence>
<gene>
    <name evidence="1" type="ORF">AYI68_g3617</name>
</gene>
<proteinExistence type="predicted"/>
<dbReference type="EMBL" id="LSSL01001724">
    <property type="protein sequence ID" value="OLY82263.1"/>
    <property type="molecule type" value="Genomic_DNA"/>
</dbReference>
<keyword evidence="2" id="KW-1185">Reference proteome</keyword>
<comment type="caution">
    <text evidence="1">The sequence shown here is derived from an EMBL/GenBank/DDBJ whole genome shotgun (WGS) entry which is preliminary data.</text>
</comment>
<reference evidence="1 2" key="1">
    <citation type="journal article" date="2016" name="Mol. Biol. Evol.">
        <title>Genome-Wide Survey of Gut Fungi (Harpellales) Reveals the First Horizontally Transferred Ubiquitin Gene from a Mosquito Host.</title>
        <authorList>
            <person name="Wang Y."/>
            <person name="White M.M."/>
            <person name="Kvist S."/>
            <person name="Moncalvo J.M."/>
        </authorList>
    </citation>
    <scope>NUCLEOTIDE SEQUENCE [LARGE SCALE GENOMIC DNA]</scope>
    <source>
        <strain evidence="1 2">ALG-7-W6</strain>
    </source>
</reference>
<evidence type="ECO:0000313" key="2">
    <source>
        <dbReference type="Proteomes" id="UP000187455"/>
    </source>
</evidence>
<organism evidence="1 2">
    <name type="scientific">Smittium mucronatum</name>
    <dbReference type="NCBI Taxonomy" id="133383"/>
    <lineage>
        <taxon>Eukaryota</taxon>
        <taxon>Fungi</taxon>
        <taxon>Fungi incertae sedis</taxon>
        <taxon>Zoopagomycota</taxon>
        <taxon>Kickxellomycotina</taxon>
        <taxon>Harpellomycetes</taxon>
        <taxon>Harpellales</taxon>
        <taxon>Legeriomycetaceae</taxon>
        <taxon>Smittium</taxon>
    </lineage>
</organism>
<dbReference type="AlphaFoldDB" id="A0A1R0GZC9"/>